<name>A0A6G0VTT0_APHCR</name>
<dbReference type="AlphaFoldDB" id="A0A6G0VTT0"/>
<gene>
    <name evidence="1" type="ORF">FWK35_00033234</name>
</gene>
<comment type="caution">
    <text evidence="1">The sequence shown here is derived from an EMBL/GenBank/DDBJ whole genome shotgun (WGS) entry which is preliminary data.</text>
</comment>
<keyword evidence="2" id="KW-1185">Reference proteome</keyword>
<sequence length="72" mass="8075">MPCSCCVVYYTSGYKSNTDKPPKYGNCTILDKHAPKISVSEIKDIFQGDEENVRTNKLNDVQSKIDMLVEDG</sequence>
<organism evidence="1 2">
    <name type="scientific">Aphis craccivora</name>
    <name type="common">Cowpea aphid</name>
    <dbReference type="NCBI Taxonomy" id="307492"/>
    <lineage>
        <taxon>Eukaryota</taxon>
        <taxon>Metazoa</taxon>
        <taxon>Ecdysozoa</taxon>
        <taxon>Arthropoda</taxon>
        <taxon>Hexapoda</taxon>
        <taxon>Insecta</taxon>
        <taxon>Pterygota</taxon>
        <taxon>Neoptera</taxon>
        <taxon>Paraneoptera</taxon>
        <taxon>Hemiptera</taxon>
        <taxon>Sternorrhyncha</taxon>
        <taxon>Aphidomorpha</taxon>
        <taxon>Aphidoidea</taxon>
        <taxon>Aphididae</taxon>
        <taxon>Aphidini</taxon>
        <taxon>Aphis</taxon>
        <taxon>Aphis</taxon>
    </lineage>
</organism>
<evidence type="ECO:0000313" key="2">
    <source>
        <dbReference type="Proteomes" id="UP000478052"/>
    </source>
</evidence>
<dbReference type="Proteomes" id="UP000478052">
    <property type="component" value="Unassembled WGS sequence"/>
</dbReference>
<evidence type="ECO:0000313" key="1">
    <source>
        <dbReference type="EMBL" id="KAF0707550.1"/>
    </source>
</evidence>
<proteinExistence type="predicted"/>
<protein>
    <submittedName>
        <fullName evidence="1">Uncharacterized protein</fullName>
    </submittedName>
</protein>
<dbReference type="EMBL" id="VUJU01012491">
    <property type="protein sequence ID" value="KAF0707550.1"/>
    <property type="molecule type" value="Genomic_DNA"/>
</dbReference>
<reference evidence="1 2" key="1">
    <citation type="submission" date="2019-08" db="EMBL/GenBank/DDBJ databases">
        <title>Whole genome of Aphis craccivora.</title>
        <authorList>
            <person name="Voronova N.V."/>
            <person name="Shulinski R.S."/>
            <person name="Bandarenka Y.V."/>
            <person name="Zhorov D.G."/>
            <person name="Warner D."/>
        </authorList>
    </citation>
    <scope>NUCLEOTIDE SEQUENCE [LARGE SCALE GENOMIC DNA]</scope>
    <source>
        <strain evidence="1">180601</strain>
        <tissue evidence="1">Whole Body</tissue>
    </source>
</reference>
<accession>A0A6G0VTT0</accession>